<dbReference type="AlphaFoldDB" id="A0A1I7WFM3"/>
<reference evidence="2" key="1">
    <citation type="submission" date="2016-11" db="UniProtKB">
        <authorList>
            <consortium name="WormBaseParasite"/>
        </authorList>
    </citation>
    <scope>IDENTIFICATION</scope>
</reference>
<dbReference type="WBParaSite" id="Hba_03781">
    <property type="protein sequence ID" value="Hba_03781"/>
    <property type="gene ID" value="Hba_03781"/>
</dbReference>
<evidence type="ECO:0000313" key="1">
    <source>
        <dbReference type="Proteomes" id="UP000095283"/>
    </source>
</evidence>
<name>A0A1I7WFM3_HETBA</name>
<protein>
    <submittedName>
        <fullName evidence="2">Ovule protein</fullName>
    </submittedName>
</protein>
<accession>A0A1I7WFM3</accession>
<sequence>MIRLTVAPLHTGSDFALTNHVFHWKTKKFLSKNHFQCKGNYYVLKYRKLHFTLTSVPLISMLTLSATSSLFNTSNLLHTTTHSLNLFPIISERLYLRYSHIG</sequence>
<dbReference type="Proteomes" id="UP000095283">
    <property type="component" value="Unplaced"/>
</dbReference>
<organism evidence="1 2">
    <name type="scientific">Heterorhabditis bacteriophora</name>
    <name type="common">Entomopathogenic nematode worm</name>
    <dbReference type="NCBI Taxonomy" id="37862"/>
    <lineage>
        <taxon>Eukaryota</taxon>
        <taxon>Metazoa</taxon>
        <taxon>Ecdysozoa</taxon>
        <taxon>Nematoda</taxon>
        <taxon>Chromadorea</taxon>
        <taxon>Rhabditida</taxon>
        <taxon>Rhabditina</taxon>
        <taxon>Rhabditomorpha</taxon>
        <taxon>Strongyloidea</taxon>
        <taxon>Heterorhabditidae</taxon>
        <taxon>Heterorhabditis</taxon>
    </lineage>
</organism>
<evidence type="ECO:0000313" key="2">
    <source>
        <dbReference type="WBParaSite" id="Hba_03781"/>
    </source>
</evidence>
<proteinExistence type="predicted"/>
<keyword evidence="1" id="KW-1185">Reference proteome</keyword>